<organism evidence="1 2">
    <name type="scientific">Parapedobacter composti</name>
    <dbReference type="NCBI Taxonomy" id="623281"/>
    <lineage>
        <taxon>Bacteria</taxon>
        <taxon>Pseudomonadati</taxon>
        <taxon>Bacteroidota</taxon>
        <taxon>Sphingobacteriia</taxon>
        <taxon>Sphingobacteriales</taxon>
        <taxon>Sphingobacteriaceae</taxon>
        <taxon>Parapedobacter</taxon>
    </lineage>
</organism>
<dbReference type="OrthoDB" id="5464618at2"/>
<protein>
    <recommendedName>
        <fullName evidence="3">Methyltransferase domain-containing protein</fullName>
    </recommendedName>
</protein>
<sequence>MMESIRFYVDFLAHYLRSHSRHGTHSPFVYRLVDEVIYAPRRASESKDKVRRLIHRLIERFKPEHVYRVGTAWSEGQLDFVVAWGGGGDALERQLEHLWPQLHRQSVIVITDIHRGNGMRQLWQTIKSKPEVTVTVDLFHAGLVFFHAGQAKEDFRIRF</sequence>
<evidence type="ECO:0008006" key="3">
    <source>
        <dbReference type="Google" id="ProtNLM"/>
    </source>
</evidence>
<accession>A0A1I1FE74</accession>
<dbReference type="AlphaFoldDB" id="A0A1I1FE74"/>
<dbReference type="RefSeq" id="WP_090971547.1">
    <property type="nucleotide sequence ID" value="NZ_FOLL01000002.1"/>
</dbReference>
<dbReference type="Proteomes" id="UP000199577">
    <property type="component" value="Unassembled WGS sequence"/>
</dbReference>
<evidence type="ECO:0000313" key="2">
    <source>
        <dbReference type="Proteomes" id="UP000199577"/>
    </source>
</evidence>
<name>A0A1I1FE74_9SPHI</name>
<proteinExistence type="predicted"/>
<dbReference type="EMBL" id="FOLL01000002">
    <property type="protein sequence ID" value="SFB95370.1"/>
    <property type="molecule type" value="Genomic_DNA"/>
</dbReference>
<keyword evidence="2" id="KW-1185">Reference proteome</keyword>
<gene>
    <name evidence="1" type="ORF">SAMN05421747_102296</name>
</gene>
<evidence type="ECO:0000313" key="1">
    <source>
        <dbReference type="EMBL" id="SFB95370.1"/>
    </source>
</evidence>
<reference evidence="1 2" key="1">
    <citation type="submission" date="2016-10" db="EMBL/GenBank/DDBJ databases">
        <authorList>
            <person name="de Groot N.N."/>
        </authorList>
    </citation>
    <scope>NUCLEOTIDE SEQUENCE [LARGE SCALE GENOMIC DNA]</scope>
    <source>
        <strain evidence="1 2">DSM 22900</strain>
    </source>
</reference>
<dbReference type="STRING" id="623281.SAMN05421747_102296"/>